<dbReference type="EMBL" id="JH712247">
    <property type="protein sequence ID" value="EFO17859.1"/>
    <property type="molecule type" value="Genomic_DNA"/>
</dbReference>
<accession>A0A1S0TQQ4</accession>
<dbReference type="AlphaFoldDB" id="A0A1I7VRM5"/>
<evidence type="ECO:0000313" key="1">
    <source>
        <dbReference type="EMBL" id="EFO17859.1"/>
    </source>
</evidence>
<dbReference type="GO" id="GO:0003676">
    <property type="term" value="F:nucleic acid binding"/>
    <property type="evidence" value="ECO:0007669"/>
    <property type="project" value="InterPro"/>
</dbReference>
<dbReference type="InterPro" id="IPR012337">
    <property type="entry name" value="RNaseH-like_sf"/>
</dbReference>
<reference evidence="3" key="2">
    <citation type="submission" date="2016-11" db="UniProtKB">
        <authorList>
            <consortium name="WormBaseParasite"/>
        </authorList>
    </citation>
    <scope>IDENTIFICATION</scope>
</reference>
<organism evidence="2 3">
    <name type="scientific">Loa loa</name>
    <name type="common">Eye worm</name>
    <name type="synonym">Filaria loa</name>
    <dbReference type="NCBI Taxonomy" id="7209"/>
    <lineage>
        <taxon>Eukaryota</taxon>
        <taxon>Metazoa</taxon>
        <taxon>Ecdysozoa</taxon>
        <taxon>Nematoda</taxon>
        <taxon>Chromadorea</taxon>
        <taxon>Rhabditida</taxon>
        <taxon>Spirurina</taxon>
        <taxon>Spiruromorpha</taxon>
        <taxon>Filarioidea</taxon>
        <taxon>Onchocercidae</taxon>
        <taxon>Loa</taxon>
    </lineage>
</organism>
<dbReference type="Proteomes" id="UP000095285">
    <property type="component" value="Unassembled WGS sequence"/>
</dbReference>
<evidence type="ECO:0000313" key="3">
    <source>
        <dbReference type="WBParaSite" id="EN70_5485"/>
    </source>
</evidence>
<dbReference type="RefSeq" id="XP_003146211.1">
    <property type="nucleotide sequence ID" value="XM_003146163.2"/>
</dbReference>
<evidence type="ECO:0000313" key="2">
    <source>
        <dbReference type="Proteomes" id="UP000095285"/>
    </source>
</evidence>
<dbReference type="OrthoDB" id="407198at2759"/>
<dbReference type="CTD" id="9948085"/>
<protein>
    <submittedName>
        <fullName evidence="3">RNase H domain-containing protein</fullName>
    </submittedName>
</protein>
<dbReference type="OMA" id="NGSYVRY"/>
<keyword evidence="2" id="KW-1185">Reference proteome</keyword>
<sequence length="435" mass="48966">MRAVSLSRAVDWLKSLQLFISTHSVIGKRTIAALCTSRQLALYTNIRHVRARLDTSSNIESKSLYSSEASNNSNDVPVVKAFVHSPENSNNPIIAVCWDGDSKCNRLKEHPGRSITKAEIEAICLALKQAIFQMNLPCIHIVTNSKFVWKHFGKMSLWWSLDEFLQEKSMTFNSCLTEAGDLYRLLHMVDATIEYSSSVEETAKRFFENLLGKKVNEQKSDIISENKLTTKIPSSTATVAKVQKKGIGLFVPETSSAADSKNYVSENLLSGSVPIVYTCGVLHTEGNEKKHVKAGCGVYWPHAQELGIGRRYNFYPVTLVRCQLQAIIDALQQAVDQNYRSIVLRTDCVSFLVHHSRQWLKANGSYVRYHDQYLRIMDLCKDIKVRFQPANDRIALSQAEALAENGVCLPMPSRKSRKKMYDSKTSFVADVKCSL</sequence>
<proteinExistence type="predicted"/>
<accession>A0A1I7VRM5</accession>
<dbReference type="SUPFAM" id="SSF53098">
    <property type="entry name" value="Ribonuclease H-like"/>
    <property type="match status" value="2"/>
</dbReference>
<dbReference type="InterPro" id="IPR036397">
    <property type="entry name" value="RNaseH_sf"/>
</dbReference>
<gene>
    <name evidence="1 3" type="ORF">LOAG_10639</name>
</gene>
<dbReference type="WBParaSite" id="EN70_5485">
    <property type="protein sequence ID" value="EN70_5485"/>
    <property type="gene ID" value="EN70_5485"/>
</dbReference>
<dbReference type="STRING" id="7209.A0A1I7VRM5"/>
<reference evidence="1 2" key="1">
    <citation type="submission" date="2012-04" db="EMBL/GenBank/DDBJ databases">
        <title>The Genome Sequence of Loa loa.</title>
        <authorList>
            <consortium name="The Broad Institute Genome Sequencing Platform"/>
            <consortium name="Broad Institute Genome Sequencing Center for Infectious Disease"/>
            <person name="Nutman T.B."/>
            <person name="Fink D.L."/>
            <person name="Russ C."/>
            <person name="Young S."/>
            <person name="Zeng Q."/>
            <person name="Gargeya S."/>
            <person name="Alvarado L."/>
            <person name="Berlin A."/>
            <person name="Chapman S.B."/>
            <person name="Chen Z."/>
            <person name="Freedman E."/>
            <person name="Gellesch M."/>
            <person name="Goldberg J."/>
            <person name="Griggs A."/>
            <person name="Gujja S."/>
            <person name="Heilman E.R."/>
            <person name="Heiman D."/>
            <person name="Howarth C."/>
            <person name="Mehta T."/>
            <person name="Neiman D."/>
            <person name="Pearson M."/>
            <person name="Roberts A."/>
            <person name="Saif S."/>
            <person name="Shea T."/>
            <person name="Shenoy N."/>
            <person name="Sisk P."/>
            <person name="Stolte C."/>
            <person name="Sykes S."/>
            <person name="White J."/>
            <person name="Yandava C."/>
            <person name="Haas B."/>
            <person name="Henn M.R."/>
            <person name="Nusbaum C."/>
            <person name="Birren B."/>
        </authorList>
    </citation>
    <scope>NUCLEOTIDE SEQUENCE [LARGE SCALE GENOMIC DNA]</scope>
</reference>
<dbReference type="KEGG" id="loa:LOAG_10639"/>
<dbReference type="Gene3D" id="3.30.420.10">
    <property type="entry name" value="Ribonuclease H-like superfamily/Ribonuclease H"/>
    <property type="match status" value="1"/>
</dbReference>
<dbReference type="GeneID" id="9948085"/>
<name>A0A1I7VRM5_LOALO</name>
<dbReference type="eggNOG" id="KOG3752">
    <property type="taxonomic scope" value="Eukaryota"/>
</dbReference>